<accession>A0A0F9A0F4</accession>
<gene>
    <name evidence="1" type="ORF">LCGC14_2631010</name>
</gene>
<sequence length="31" mass="3694">MLESEKERNIFIEAFWKQRDPTPGSPENESK</sequence>
<evidence type="ECO:0000313" key="1">
    <source>
        <dbReference type="EMBL" id="KKK99613.1"/>
    </source>
</evidence>
<reference evidence="1" key="1">
    <citation type="journal article" date="2015" name="Nature">
        <title>Complex archaea that bridge the gap between prokaryotes and eukaryotes.</title>
        <authorList>
            <person name="Spang A."/>
            <person name="Saw J.H."/>
            <person name="Jorgensen S.L."/>
            <person name="Zaremba-Niedzwiedzka K."/>
            <person name="Martijn J."/>
            <person name="Lind A.E."/>
            <person name="van Eijk R."/>
            <person name="Schleper C."/>
            <person name="Guy L."/>
            <person name="Ettema T.J."/>
        </authorList>
    </citation>
    <scope>NUCLEOTIDE SEQUENCE</scope>
</reference>
<comment type="caution">
    <text evidence="1">The sequence shown here is derived from an EMBL/GenBank/DDBJ whole genome shotgun (WGS) entry which is preliminary data.</text>
</comment>
<protein>
    <submittedName>
        <fullName evidence="1">Uncharacterized protein</fullName>
    </submittedName>
</protein>
<proteinExistence type="predicted"/>
<dbReference type="AlphaFoldDB" id="A0A0F9A0F4"/>
<name>A0A0F9A0F4_9ZZZZ</name>
<dbReference type="EMBL" id="LAZR01045129">
    <property type="protein sequence ID" value="KKK99613.1"/>
    <property type="molecule type" value="Genomic_DNA"/>
</dbReference>
<feature type="non-terminal residue" evidence="1">
    <location>
        <position position="31"/>
    </location>
</feature>
<organism evidence="1">
    <name type="scientific">marine sediment metagenome</name>
    <dbReference type="NCBI Taxonomy" id="412755"/>
    <lineage>
        <taxon>unclassified sequences</taxon>
        <taxon>metagenomes</taxon>
        <taxon>ecological metagenomes</taxon>
    </lineage>
</organism>